<dbReference type="Gene3D" id="1.25.40.10">
    <property type="entry name" value="Tetratricopeptide repeat domain"/>
    <property type="match status" value="3"/>
</dbReference>
<dbReference type="PANTHER" id="PTHR47801">
    <property type="entry name" value="OS05G0145600 PROTEIN"/>
    <property type="match status" value="1"/>
</dbReference>
<sequence>MSHCLIQVARRGRFLALLTKSRPLSVDTAEYAKRNYASNVSEYNTVIGSLIAQRRQAPIFSLISCAFTNSHRFCNVCFRGYLLRDVYDDMILDGVQPVRDTFHALIVGTMKGSRLQDAFFFRDEMKAMGLPPDVNLYNFLISTCGKCKSSDTAIKEGLAGNEDFVFATCNLLPSKTLFTFDDSILFMEKLLEEMKRHSVKLKGETYICLLNALAATGRTDQVYAIVRDMTAAGLGLNKFCYAGLITAFKNKLPTTEETTAKIIELVKQSKGWSSIEASTDSGENVMMNVSEEELYNIPTAEFVHRRGFINRQLTVYHVALNACADLKSKETVETLLDTIKRDGYSYDVFIVMQAMRCYFNCEDIDSGVKIFEEYTSSRPPSAELCYFNCEDIDSGVKIFEEYTSSRPPSAELYVTLIEGAMVGYTPRGMQIAQENLEKMYARGFFLNSKMGSDLLLAAAGEKTGGYTTANYVWDLLQSRRINPSLPAVKAYYEGLKEREIPADDPRLVLVGRTYDNLNLRFGGRRNT</sequence>
<dbReference type="Pfam" id="PF13812">
    <property type="entry name" value="PPR_3"/>
    <property type="match status" value="2"/>
</dbReference>
<comment type="caution">
    <text evidence="2">The sequence shown here is derived from an EMBL/GenBank/DDBJ whole genome shotgun (WGS) entry which is preliminary data.</text>
</comment>
<dbReference type="EMBL" id="PYDT01000002">
    <property type="protein sequence ID" value="THU68652.1"/>
    <property type="molecule type" value="Genomic_DNA"/>
</dbReference>
<protein>
    <recommendedName>
        <fullName evidence="4">Pentacotripeptide-repeat region of PRORP domain-containing protein</fullName>
    </recommendedName>
</protein>
<accession>A0A4S8K1S1</accession>
<dbReference type="GO" id="GO:0005739">
    <property type="term" value="C:mitochondrion"/>
    <property type="evidence" value="ECO:0007669"/>
    <property type="project" value="TreeGrafter"/>
</dbReference>
<evidence type="ECO:0000313" key="3">
    <source>
        <dbReference type="Proteomes" id="UP000317650"/>
    </source>
</evidence>
<dbReference type="InterPro" id="IPR002885">
    <property type="entry name" value="PPR_rpt"/>
</dbReference>
<dbReference type="PANTHER" id="PTHR47801:SF1">
    <property type="entry name" value="OS05G0145600 PROTEIN"/>
    <property type="match status" value="1"/>
</dbReference>
<dbReference type="AlphaFoldDB" id="A0A4S8K1S1"/>
<reference evidence="2 3" key="1">
    <citation type="journal article" date="2019" name="Nat. Plants">
        <title>Genome sequencing of Musa balbisiana reveals subgenome evolution and function divergence in polyploid bananas.</title>
        <authorList>
            <person name="Yao X."/>
        </authorList>
    </citation>
    <scope>NUCLEOTIDE SEQUENCE [LARGE SCALE GENOMIC DNA]</scope>
    <source>
        <strain evidence="3">cv. DH-PKW</strain>
        <tissue evidence="2">Leaves</tissue>
    </source>
</reference>
<evidence type="ECO:0000256" key="1">
    <source>
        <dbReference type="ARBA" id="ARBA00022737"/>
    </source>
</evidence>
<keyword evidence="1" id="KW-0677">Repeat</keyword>
<dbReference type="Proteomes" id="UP000317650">
    <property type="component" value="Chromosome 8"/>
</dbReference>
<keyword evidence="3" id="KW-1185">Reference proteome</keyword>
<dbReference type="STRING" id="52838.A0A4S8K1S1"/>
<evidence type="ECO:0008006" key="4">
    <source>
        <dbReference type="Google" id="ProtNLM"/>
    </source>
</evidence>
<organism evidence="2 3">
    <name type="scientific">Musa balbisiana</name>
    <name type="common">Banana</name>
    <dbReference type="NCBI Taxonomy" id="52838"/>
    <lineage>
        <taxon>Eukaryota</taxon>
        <taxon>Viridiplantae</taxon>
        <taxon>Streptophyta</taxon>
        <taxon>Embryophyta</taxon>
        <taxon>Tracheophyta</taxon>
        <taxon>Spermatophyta</taxon>
        <taxon>Magnoliopsida</taxon>
        <taxon>Liliopsida</taxon>
        <taxon>Zingiberales</taxon>
        <taxon>Musaceae</taxon>
        <taxon>Musa</taxon>
    </lineage>
</organism>
<name>A0A4S8K1S1_MUSBA</name>
<proteinExistence type="predicted"/>
<dbReference type="InterPro" id="IPR011990">
    <property type="entry name" value="TPR-like_helical_dom_sf"/>
</dbReference>
<gene>
    <name evidence="2" type="ORF">C4D60_Mb08t06120</name>
</gene>
<evidence type="ECO:0000313" key="2">
    <source>
        <dbReference type="EMBL" id="THU68652.1"/>
    </source>
</evidence>